<dbReference type="InterPro" id="IPR005467">
    <property type="entry name" value="His_kinase_dom"/>
</dbReference>
<evidence type="ECO:0000256" key="5">
    <source>
        <dbReference type="ARBA" id="ARBA00022741"/>
    </source>
</evidence>
<dbReference type="InterPro" id="IPR014265">
    <property type="entry name" value="XrtA/PrsK"/>
</dbReference>
<evidence type="ECO:0000256" key="6">
    <source>
        <dbReference type="ARBA" id="ARBA00022777"/>
    </source>
</evidence>
<dbReference type="InterPro" id="IPR003594">
    <property type="entry name" value="HATPase_dom"/>
</dbReference>
<keyword evidence="8" id="KW-0902">Two-component regulatory system</keyword>
<feature type="transmembrane region" description="Helical" evidence="9">
    <location>
        <begin position="33"/>
        <end position="58"/>
    </location>
</feature>
<dbReference type="EC" id="2.7.13.3" evidence="2"/>
<proteinExistence type="predicted"/>
<evidence type="ECO:0000256" key="9">
    <source>
        <dbReference type="SAM" id="Phobius"/>
    </source>
</evidence>
<feature type="transmembrane region" description="Helical" evidence="9">
    <location>
        <begin position="6"/>
        <end position="24"/>
    </location>
</feature>
<keyword evidence="7" id="KW-0067">ATP-binding</keyword>
<keyword evidence="4" id="KW-0808">Transferase</keyword>
<comment type="caution">
    <text evidence="11">The sequence shown here is derived from an EMBL/GenBank/DDBJ whole genome shotgun (WGS) entry which is preliminary data.</text>
</comment>
<evidence type="ECO:0000256" key="3">
    <source>
        <dbReference type="ARBA" id="ARBA00022553"/>
    </source>
</evidence>
<feature type="transmembrane region" description="Helical" evidence="9">
    <location>
        <begin position="220"/>
        <end position="240"/>
    </location>
</feature>
<feature type="transmembrane region" description="Helical" evidence="9">
    <location>
        <begin position="246"/>
        <end position="267"/>
    </location>
</feature>
<dbReference type="PANTHER" id="PTHR43065">
    <property type="entry name" value="SENSOR HISTIDINE KINASE"/>
    <property type="match status" value="1"/>
</dbReference>
<dbReference type="SMART" id="SM00387">
    <property type="entry name" value="HATPase_c"/>
    <property type="match status" value="1"/>
</dbReference>
<dbReference type="PRINTS" id="PR00344">
    <property type="entry name" value="BCTRLSENSOR"/>
</dbReference>
<feature type="transmembrane region" description="Helical" evidence="9">
    <location>
        <begin position="151"/>
        <end position="172"/>
    </location>
</feature>
<dbReference type="Proteomes" id="UP000031197">
    <property type="component" value="Unassembled WGS sequence"/>
</dbReference>
<evidence type="ECO:0000256" key="4">
    <source>
        <dbReference type="ARBA" id="ARBA00022679"/>
    </source>
</evidence>
<dbReference type="Pfam" id="PF02518">
    <property type="entry name" value="HATPase_c"/>
    <property type="match status" value="1"/>
</dbReference>
<accession>A0A0B3YI90</accession>
<dbReference type="PANTHER" id="PTHR43065:SF10">
    <property type="entry name" value="PEROXIDE STRESS-ACTIVATED HISTIDINE KINASE MAK3"/>
    <property type="match status" value="1"/>
</dbReference>
<dbReference type="RefSeq" id="WP_039218709.1">
    <property type="nucleotide sequence ID" value="NZ_JWLW01000012.1"/>
</dbReference>
<dbReference type="Gene3D" id="3.30.565.10">
    <property type="entry name" value="Histidine kinase-like ATPase, C-terminal domain"/>
    <property type="match status" value="1"/>
</dbReference>
<reference evidence="11 12" key="1">
    <citation type="submission" date="2014-12" db="EMBL/GenBank/DDBJ databases">
        <title>Genome sequencing of Alteromonas marina AD001.</title>
        <authorList>
            <person name="Adrian T.G.S."/>
            <person name="Chan K.G."/>
        </authorList>
    </citation>
    <scope>NUCLEOTIDE SEQUENCE [LARGE SCALE GENOMIC DNA]</scope>
    <source>
        <strain evidence="11 12">AD001</strain>
    </source>
</reference>
<evidence type="ECO:0000256" key="7">
    <source>
        <dbReference type="ARBA" id="ARBA00022840"/>
    </source>
</evidence>
<dbReference type="InterPro" id="IPR004358">
    <property type="entry name" value="Sig_transdc_His_kin-like_C"/>
</dbReference>
<sequence length="690" mass="76398">MISDVGYGLNSLAHLALLLLLLTVRKPGAAKHLLVLATTATFLWSTTLITSLFGPISLSWLLSADVLKQLAWLLFLAGCIQTSFSNISDVLKRPVTLIIIAPALAALLTPYLLVVNPAWSFLVLIVLSLEVLVLLEVVYRQAGREQWAFKPIIIYLGATNLFEFVTYANATMVNQVEIGYIAARGYIYFLLMPLLVISIRRIHHWGIDIFISRDVVLHSSLLLVAGGYLFVMAVVGYAINYMGGNWGATVQIILVVMSFALLATVFLSNGFRTKIKVFITKHFFANQFDYRVEWVKLTQWLTRAGDTSSDVYYAGLTGMLNAIQYESGLLFKVTQNGYECVAKASPITNTASTDNNESLTDSKENNATCTTLETLASYSDKNGWIIDTDAYLVKPFDYEGLKLDRDALKAWGYQLFVPFLKDGKLWGFAVLASGDNEKISLNWEVKDYLTAVSEQVGTYMQHHEAAQVVAENAQFAAFNRMSAFVLHDLKNVLAQVDLILANAQQHKHNPEFIEDTFETLEHTKARMEKMLKQLTDKKAVEEGVNSEFLISELAKDVVNNRCSGLRPLPTVHVLKETAVTVDKDKVANVLYHLISNAQQATADDGEVDVVITGNSDNKSQLVLIEDTGSGMDKAFIEERLFKPFDTTKGNAGMGIGAYDAKTYIESIGGKLTVQSEPGRGSCFTLYFPIG</sequence>
<dbReference type="OrthoDB" id="9785691at2"/>
<protein>
    <recommendedName>
        <fullName evidence="2">histidine kinase</fullName>
        <ecNumber evidence="2">2.7.13.3</ecNumber>
    </recommendedName>
</protein>
<organism evidence="11 12">
    <name type="scientific">Alteromonas marina</name>
    <dbReference type="NCBI Taxonomy" id="203795"/>
    <lineage>
        <taxon>Bacteria</taxon>
        <taxon>Pseudomonadati</taxon>
        <taxon>Pseudomonadota</taxon>
        <taxon>Gammaproteobacteria</taxon>
        <taxon>Alteromonadales</taxon>
        <taxon>Alteromonadaceae</taxon>
        <taxon>Alteromonas/Salinimonas group</taxon>
        <taxon>Alteromonas</taxon>
    </lineage>
</organism>
<feature type="transmembrane region" description="Helical" evidence="9">
    <location>
        <begin position="70"/>
        <end position="88"/>
    </location>
</feature>
<keyword evidence="12" id="KW-1185">Reference proteome</keyword>
<keyword evidence="6" id="KW-0418">Kinase</keyword>
<comment type="catalytic activity">
    <reaction evidence="1">
        <text>ATP + protein L-histidine = ADP + protein N-phospho-L-histidine.</text>
        <dbReference type="EC" id="2.7.13.3"/>
    </reaction>
</comment>
<keyword evidence="3" id="KW-0597">Phosphoprotein</keyword>
<evidence type="ECO:0000256" key="2">
    <source>
        <dbReference type="ARBA" id="ARBA00012438"/>
    </source>
</evidence>
<dbReference type="InterPro" id="IPR036890">
    <property type="entry name" value="HATPase_C_sf"/>
</dbReference>
<feature type="transmembrane region" description="Helical" evidence="9">
    <location>
        <begin position="95"/>
        <end position="113"/>
    </location>
</feature>
<keyword evidence="5" id="KW-0547">Nucleotide-binding</keyword>
<dbReference type="AlphaFoldDB" id="A0A0B3YI90"/>
<dbReference type="GO" id="GO:0004673">
    <property type="term" value="F:protein histidine kinase activity"/>
    <property type="evidence" value="ECO:0007669"/>
    <property type="project" value="UniProtKB-EC"/>
</dbReference>
<evidence type="ECO:0000256" key="1">
    <source>
        <dbReference type="ARBA" id="ARBA00000085"/>
    </source>
</evidence>
<evidence type="ECO:0000313" key="12">
    <source>
        <dbReference type="Proteomes" id="UP000031197"/>
    </source>
</evidence>
<evidence type="ECO:0000259" key="10">
    <source>
        <dbReference type="PROSITE" id="PS50109"/>
    </source>
</evidence>
<evidence type="ECO:0000256" key="8">
    <source>
        <dbReference type="ARBA" id="ARBA00023012"/>
    </source>
</evidence>
<dbReference type="SUPFAM" id="SSF55874">
    <property type="entry name" value="ATPase domain of HSP90 chaperone/DNA topoisomerase II/histidine kinase"/>
    <property type="match status" value="1"/>
</dbReference>
<feature type="transmembrane region" description="Helical" evidence="9">
    <location>
        <begin position="178"/>
        <end position="199"/>
    </location>
</feature>
<dbReference type="NCBIfam" id="TIGR02916">
    <property type="entry name" value="PEP_his_kin"/>
    <property type="match status" value="1"/>
</dbReference>
<name>A0A0B3YI90_9ALTE</name>
<dbReference type="GO" id="GO:0005524">
    <property type="term" value="F:ATP binding"/>
    <property type="evidence" value="ECO:0007669"/>
    <property type="project" value="UniProtKB-KW"/>
</dbReference>
<feature type="transmembrane region" description="Helical" evidence="9">
    <location>
        <begin position="119"/>
        <end position="139"/>
    </location>
</feature>
<feature type="domain" description="Histidine kinase" evidence="10">
    <location>
        <begin position="484"/>
        <end position="690"/>
    </location>
</feature>
<keyword evidence="9" id="KW-1133">Transmembrane helix</keyword>
<dbReference type="GO" id="GO:0000160">
    <property type="term" value="P:phosphorelay signal transduction system"/>
    <property type="evidence" value="ECO:0007669"/>
    <property type="project" value="UniProtKB-KW"/>
</dbReference>
<keyword evidence="9" id="KW-0472">Membrane</keyword>
<gene>
    <name evidence="11" type="ORF">RJ41_07095</name>
</gene>
<dbReference type="PROSITE" id="PS50109">
    <property type="entry name" value="HIS_KIN"/>
    <property type="match status" value="1"/>
</dbReference>
<evidence type="ECO:0000313" key="11">
    <source>
        <dbReference type="EMBL" id="KHT54287.1"/>
    </source>
</evidence>
<dbReference type="EMBL" id="JWLW01000012">
    <property type="protein sequence ID" value="KHT54287.1"/>
    <property type="molecule type" value="Genomic_DNA"/>
</dbReference>
<keyword evidence="9" id="KW-0812">Transmembrane</keyword>